<evidence type="ECO:0000313" key="3">
    <source>
        <dbReference type="EMBL" id="TGZ56010.1"/>
    </source>
</evidence>
<keyword evidence="1" id="KW-0175">Coiled coil</keyword>
<sequence>MFEDLFTDDVCEQQSDWNIIEKLYQLQHEKDSLKEENVKLQGQLESAEETIKDCYSRLITLTNEASSFSEAVMERNNLLEQLDESHSKYVALKELHEKQIHHSHLCETELRRARENNLGLLEKITALEKTLLDKSSQLSELVDVIHDYENVLDQRQNVIQTRDNEITKLNQEAMKLRSQLRDWEEHWEIIQQNTSNTNPGDNAHNLFKGACMPYQHTPKSRENSVPHPFPLNNTNLSQSTPLIRIHSPAVLVQQKSLADEISEVNSQANETSGGPKSKQTTELHEIEIQTEQDEKFTLAEVPNKCTNLNSLLQDVLKALQYITLEITRGDITSIALPIPQFSGLSVLKRSKLEPTEFCFTDGFSSQPPTVWLCQQINTQLETIISSLSGNRKSTKKYPASEDENCEQRALVSQNATRWVSEPTLYFVKQPDDVKIGSVEFVSVAGLGKSRVDIPGSALSTTSALKQAIPSLIAQNCRFPFWRRNGKISSEELICTLKMEMQEYELAHRGTKSGNSLQEFIMKRELNQLQNMILGLGLFMENLNHFVQLDQTDEAKQNSRTCSSKRSIDIQLTSDERKLIISHLENLFIRILDHIDLIESQSTMCNIQPDQTTKLAQMYQLLDKLVSLSTRNALQLFDCNFQGPRSFSVMTQTDEKIVQLLPRMPTGNSTCSVVQNNSERPEPLRPNSPYSTSVPVKSRALLRIQVNCSWISYIRDVFQKLTSGEAFLMVKKCRENVIKRVDDRTRLVEVPGRLFKTILQLICSLVANSYHDRTNHVTSLRCKLTMLALTAFTVGLVASGYSGGRNSVFPSWPDSNQEVERTDFEKSHSVSLLFDPVSWLYSKFLASGIKVLHPYGPPPF</sequence>
<dbReference type="AlphaFoldDB" id="A0A4S2L0P8"/>
<dbReference type="Proteomes" id="UP000308267">
    <property type="component" value="Unassembled WGS sequence"/>
</dbReference>
<accession>A0A4S2L0P8</accession>
<keyword evidence="4" id="KW-1185">Reference proteome</keyword>
<reference evidence="3 4" key="1">
    <citation type="journal article" date="2019" name="BMC Genomics">
        <title>New insights from Opisthorchis felineus genome: update on genomics of the epidemiologically important liver flukes.</title>
        <authorList>
            <person name="Ershov N.I."/>
            <person name="Mordvinov V.A."/>
            <person name="Prokhortchouk E.B."/>
            <person name="Pakharukova M.Y."/>
            <person name="Gunbin K.V."/>
            <person name="Ustyantsev K."/>
            <person name="Genaev M.A."/>
            <person name="Blinov A.G."/>
            <person name="Mazur A."/>
            <person name="Boulygina E."/>
            <person name="Tsygankova S."/>
            <person name="Khrameeva E."/>
            <person name="Chekanov N."/>
            <person name="Fan G."/>
            <person name="Xiao A."/>
            <person name="Zhang H."/>
            <person name="Xu X."/>
            <person name="Yang H."/>
            <person name="Solovyev V."/>
            <person name="Lee S.M."/>
            <person name="Liu X."/>
            <person name="Afonnikov D.A."/>
            <person name="Skryabin K.G."/>
        </authorList>
    </citation>
    <scope>NUCLEOTIDE SEQUENCE [LARGE SCALE GENOMIC DNA]</scope>
    <source>
        <strain evidence="3">AK-0245</strain>
        <tissue evidence="3">Whole organism</tissue>
    </source>
</reference>
<gene>
    <name evidence="3" type="ORF">CRM22_010252</name>
</gene>
<organism evidence="3 4">
    <name type="scientific">Opisthorchis felineus</name>
    <dbReference type="NCBI Taxonomy" id="147828"/>
    <lineage>
        <taxon>Eukaryota</taxon>
        <taxon>Metazoa</taxon>
        <taxon>Spiralia</taxon>
        <taxon>Lophotrochozoa</taxon>
        <taxon>Platyhelminthes</taxon>
        <taxon>Trematoda</taxon>
        <taxon>Digenea</taxon>
        <taxon>Opisthorchiida</taxon>
        <taxon>Opisthorchiata</taxon>
        <taxon>Opisthorchiidae</taxon>
        <taxon>Opisthorchis</taxon>
    </lineage>
</organism>
<feature type="coiled-coil region" evidence="1">
    <location>
        <begin position="23"/>
        <end position="64"/>
    </location>
</feature>
<name>A0A4S2L0P8_OPIFE</name>
<evidence type="ECO:0000313" key="4">
    <source>
        <dbReference type="Proteomes" id="UP000308267"/>
    </source>
</evidence>
<proteinExistence type="predicted"/>
<dbReference type="OrthoDB" id="6259817at2759"/>
<feature type="coiled-coil region" evidence="1">
    <location>
        <begin position="159"/>
        <end position="186"/>
    </location>
</feature>
<evidence type="ECO:0000256" key="1">
    <source>
        <dbReference type="SAM" id="Coils"/>
    </source>
</evidence>
<dbReference type="EMBL" id="SJOL01009743">
    <property type="protein sequence ID" value="TGZ56010.1"/>
    <property type="molecule type" value="Genomic_DNA"/>
</dbReference>
<feature type="region of interest" description="Disordered" evidence="2">
    <location>
        <begin position="669"/>
        <end position="691"/>
    </location>
</feature>
<protein>
    <submittedName>
        <fullName evidence="3">Uncharacterized protein</fullName>
    </submittedName>
</protein>
<evidence type="ECO:0000256" key="2">
    <source>
        <dbReference type="SAM" id="MobiDB-lite"/>
    </source>
</evidence>
<comment type="caution">
    <text evidence="3">The sequence shown here is derived from an EMBL/GenBank/DDBJ whole genome shotgun (WGS) entry which is preliminary data.</text>
</comment>